<reference evidence="1 2" key="1">
    <citation type="submission" date="2018-08" db="EMBL/GenBank/DDBJ databases">
        <title>Genomic Encyclopedia of Archaeal and Bacterial Type Strains, Phase II (KMG-II): from individual species to whole genera.</title>
        <authorList>
            <person name="Goeker M."/>
        </authorList>
    </citation>
    <scope>NUCLEOTIDE SEQUENCE [LARGE SCALE GENOMIC DNA]</scope>
    <source>
        <strain evidence="1 2">DSM 15986</strain>
    </source>
</reference>
<organism evidence="1 2">
    <name type="scientific">Algoriphagus antarcticus</name>
    <dbReference type="NCBI Taxonomy" id="238540"/>
    <lineage>
        <taxon>Bacteria</taxon>
        <taxon>Pseudomonadati</taxon>
        <taxon>Bacteroidota</taxon>
        <taxon>Cytophagia</taxon>
        <taxon>Cytophagales</taxon>
        <taxon>Cyclobacteriaceae</taxon>
        <taxon>Algoriphagus</taxon>
    </lineage>
</organism>
<evidence type="ECO:0000313" key="2">
    <source>
        <dbReference type="Proteomes" id="UP000256405"/>
    </source>
</evidence>
<dbReference type="RefSeq" id="WP_086544149.1">
    <property type="nucleotide sequence ID" value="NZ_MSSW01000123.1"/>
</dbReference>
<dbReference type="OrthoDB" id="9917838at2"/>
<evidence type="ECO:0000313" key="1">
    <source>
        <dbReference type="EMBL" id="REG74764.1"/>
    </source>
</evidence>
<keyword evidence="2" id="KW-1185">Reference proteome</keyword>
<dbReference type="AlphaFoldDB" id="A0A3E0D1X6"/>
<sequence length="414" mass="46030">MAVIGTKKFWKPSLGASATQKENQILKNAGYINLQLRTVNYMSVGNFWQTTFGGKDKIALATTLKYQSGVDSIEATSVQDVREIKVNKNYNLGLQRNIAIKIPANADAIAIEVKMTAVKNDSLQAKFDMLNQPEYQSALQLAPTVVGQVLTITSLVKKLFTDSDPHAQLEASYAGIISSQQEDNPVSNGKLTRGLLIMISTNDGDPFNNVDESKFDLRGDALYYNNNEVENTYLVFNISFEQFKGDDEKSNWFKKYNDALNNLDKIQLTQDQVEISKIYSDSKTLWIEGNALIDADATYINKERVQIKNAAIASIQEKYKSLTTPAQPISLLNATDILKGLTGSTSFHTVELALPMTGSFLNSSFDIDPKKPFDNSLLESLESDKNIDDMLTKDKGAYLDSLKKHNLTFKLGKK</sequence>
<protein>
    <submittedName>
        <fullName evidence="1">Uncharacterized protein</fullName>
    </submittedName>
</protein>
<gene>
    <name evidence="1" type="ORF">C8N25_1642</name>
</gene>
<dbReference type="Proteomes" id="UP000256405">
    <property type="component" value="Unassembled WGS sequence"/>
</dbReference>
<comment type="caution">
    <text evidence="1">The sequence shown here is derived from an EMBL/GenBank/DDBJ whole genome shotgun (WGS) entry which is preliminary data.</text>
</comment>
<dbReference type="EMBL" id="QUNF01000064">
    <property type="protein sequence ID" value="REG74764.1"/>
    <property type="molecule type" value="Genomic_DNA"/>
</dbReference>
<name>A0A3E0D1X6_9BACT</name>
<proteinExistence type="predicted"/>
<accession>A0A3E0D1X6</accession>